<evidence type="ECO:0000256" key="1">
    <source>
        <dbReference type="SAM" id="MobiDB-lite"/>
    </source>
</evidence>
<dbReference type="InterPro" id="IPR032675">
    <property type="entry name" value="LRR_dom_sf"/>
</dbReference>
<organism evidence="2">
    <name type="scientific">Ixodes ricinus</name>
    <name type="common">Common tick</name>
    <name type="synonym">Acarus ricinus</name>
    <dbReference type="NCBI Taxonomy" id="34613"/>
    <lineage>
        <taxon>Eukaryota</taxon>
        <taxon>Metazoa</taxon>
        <taxon>Ecdysozoa</taxon>
        <taxon>Arthropoda</taxon>
        <taxon>Chelicerata</taxon>
        <taxon>Arachnida</taxon>
        <taxon>Acari</taxon>
        <taxon>Parasitiformes</taxon>
        <taxon>Ixodida</taxon>
        <taxon>Ixodoidea</taxon>
        <taxon>Ixodidae</taxon>
        <taxon>Ixodinae</taxon>
        <taxon>Ixodes</taxon>
    </lineage>
</organism>
<feature type="compositionally biased region" description="Polar residues" evidence="1">
    <location>
        <begin position="1"/>
        <end position="25"/>
    </location>
</feature>
<dbReference type="GO" id="GO:0016874">
    <property type="term" value="F:ligase activity"/>
    <property type="evidence" value="ECO:0007669"/>
    <property type="project" value="UniProtKB-KW"/>
</dbReference>
<reference evidence="2" key="1">
    <citation type="submission" date="2012-12" db="EMBL/GenBank/DDBJ databases">
        <title>Identification and characterization of a phenylalanine ammonia-lyase gene family in Isatis indigotica Fort.</title>
        <authorList>
            <person name="Liu Q."/>
            <person name="Chen J."/>
            <person name="Zhou X."/>
            <person name="Di P."/>
            <person name="Xiao Y."/>
            <person name="Xuan H."/>
            <person name="Zhang L."/>
            <person name="Chen W."/>
        </authorList>
    </citation>
    <scope>NUCLEOTIDE SEQUENCE</scope>
    <source>
        <tissue evidence="2">Salivary gland</tissue>
    </source>
</reference>
<accession>A0A0K8RJM4</accession>
<dbReference type="EMBL" id="GADI01002512">
    <property type="protein sequence ID" value="JAA71296.1"/>
    <property type="molecule type" value="mRNA"/>
</dbReference>
<dbReference type="AlphaFoldDB" id="A0A0K8RJM4"/>
<sequence length="344" mass="38132">MENAPSQSNASMENDALQNALSQSDAAMENDALQNALSQSDAAMENDVILPALFEDASENAPSQSDAAMENDATLPVLSQVASEDTSPSQSDAAMENDVILPLLIEDTFDLEDDPPSQSDAVMKNEPVEDTLALENAVVTTPSQIDAVLPVLSPSKNNLLPMGTYIRTYDNCIPYYFAVNVLRTTIKTNGIQSNIRVTNQLDWSELHRIFFTRQVTILSDLALIEEMPETVKYLRIPQTTLINDTLLLQVILRFPMLVSLDIGNSSTLTNRALAIISDKCQLEHLCLRQCRKMNNTALINLLSAKKNIRTLCIVGGKEMRFSTFRKIIHLQQKLLLAFCSMDKH</sequence>
<protein>
    <submittedName>
        <fullName evidence="2">Putative scf ubiquitin ligase skp2 component</fullName>
    </submittedName>
</protein>
<dbReference type="Gene3D" id="3.80.10.10">
    <property type="entry name" value="Ribonuclease Inhibitor"/>
    <property type="match status" value="1"/>
</dbReference>
<proteinExistence type="evidence at transcript level"/>
<keyword evidence="2" id="KW-0436">Ligase</keyword>
<feature type="region of interest" description="Disordered" evidence="1">
    <location>
        <begin position="1"/>
        <end position="39"/>
    </location>
</feature>
<evidence type="ECO:0000313" key="2">
    <source>
        <dbReference type="EMBL" id="JAA71296.1"/>
    </source>
</evidence>
<name>A0A0K8RJM4_IXORI</name>
<dbReference type="SUPFAM" id="SSF52047">
    <property type="entry name" value="RNI-like"/>
    <property type="match status" value="1"/>
</dbReference>